<evidence type="ECO:0000313" key="3">
    <source>
        <dbReference type="Proteomes" id="UP000297245"/>
    </source>
</evidence>
<name>A0A4S8MR48_DENBC</name>
<dbReference type="AlphaFoldDB" id="A0A4S8MR48"/>
<dbReference type="Proteomes" id="UP000297245">
    <property type="component" value="Unassembled WGS sequence"/>
</dbReference>
<keyword evidence="3" id="KW-1185">Reference proteome</keyword>
<accession>A0A4S8MR48</accession>
<dbReference type="EMBL" id="ML179053">
    <property type="protein sequence ID" value="THV04804.1"/>
    <property type="molecule type" value="Genomic_DNA"/>
</dbReference>
<gene>
    <name evidence="2" type="ORF">K435DRAFT_162330</name>
</gene>
<dbReference type="InterPro" id="IPR023214">
    <property type="entry name" value="HAD_sf"/>
</dbReference>
<sequence>MLRLTIFFLRYYRFRSSSVLSNSVSITLTLSTQTKYLEFNSDDTKQNFDDALALTVKIKMVTGDQLAVAKVTNRRLGLGDRIVPRKGLKDGLTPGGKHASLGRNDHGC</sequence>
<reference evidence="2 3" key="1">
    <citation type="journal article" date="2019" name="Nat. Ecol. Evol.">
        <title>Megaphylogeny resolves global patterns of mushroom evolution.</title>
        <authorList>
            <person name="Varga T."/>
            <person name="Krizsan K."/>
            <person name="Foldi C."/>
            <person name="Dima B."/>
            <person name="Sanchez-Garcia M."/>
            <person name="Sanchez-Ramirez S."/>
            <person name="Szollosi G.J."/>
            <person name="Szarkandi J.G."/>
            <person name="Papp V."/>
            <person name="Albert L."/>
            <person name="Andreopoulos W."/>
            <person name="Angelini C."/>
            <person name="Antonin V."/>
            <person name="Barry K.W."/>
            <person name="Bougher N.L."/>
            <person name="Buchanan P."/>
            <person name="Buyck B."/>
            <person name="Bense V."/>
            <person name="Catcheside P."/>
            <person name="Chovatia M."/>
            <person name="Cooper J."/>
            <person name="Damon W."/>
            <person name="Desjardin D."/>
            <person name="Finy P."/>
            <person name="Geml J."/>
            <person name="Haridas S."/>
            <person name="Hughes K."/>
            <person name="Justo A."/>
            <person name="Karasinski D."/>
            <person name="Kautmanova I."/>
            <person name="Kiss B."/>
            <person name="Kocsube S."/>
            <person name="Kotiranta H."/>
            <person name="LaButti K.M."/>
            <person name="Lechner B.E."/>
            <person name="Liimatainen K."/>
            <person name="Lipzen A."/>
            <person name="Lukacs Z."/>
            <person name="Mihaltcheva S."/>
            <person name="Morgado L.N."/>
            <person name="Niskanen T."/>
            <person name="Noordeloos M.E."/>
            <person name="Ohm R.A."/>
            <person name="Ortiz-Santana B."/>
            <person name="Ovrebo C."/>
            <person name="Racz N."/>
            <person name="Riley R."/>
            <person name="Savchenko A."/>
            <person name="Shiryaev A."/>
            <person name="Soop K."/>
            <person name="Spirin V."/>
            <person name="Szebenyi C."/>
            <person name="Tomsovsky M."/>
            <person name="Tulloss R.E."/>
            <person name="Uehling J."/>
            <person name="Grigoriev I.V."/>
            <person name="Vagvolgyi C."/>
            <person name="Papp T."/>
            <person name="Martin F.M."/>
            <person name="Miettinen O."/>
            <person name="Hibbett D.S."/>
            <person name="Nagy L.G."/>
        </authorList>
    </citation>
    <scope>NUCLEOTIDE SEQUENCE [LARGE SCALE GENOMIC DNA]</scope>
    <source>
        <strain evidence="2 3">CBS 962.96</strain>
    </source>
</reference>
<dbReference type="Gene3D" id="3.40.50.1000">
    <property type="entry name" value="HAD superfamily/HAD-like"/>
    <property type="match status" value="1"/>
</dbReference>
<evidence type="ECO:0000256" key="1">
    <source>
        <dbReference type="SAM" id="MobiDB-lite"/>
    </source>
</evidence>
<protein>
    <submittedName>
        <fullName evidence="2">Uncharacterized protein</fullName>
    </submittedName>
</protein>
<dbReference type="OrthoDB" id="3041278at2759"/>
<feature type="region of interest" description="Disordered" evidence="1">
    <location>
        <begin position="86"/>
        <end position="108"/>
    </location>
</feature>
<organism evidence="2 3">
    <name type="scientific">Dendrothele bispora (strain CBS 962.96)</name>
    <dbReference type="NCBI Taxonomy" id="1314807"/>
    <lineage>
        <taxon>Eukaryota</taxon>
        <taxon>Fungi</taxon>
        <taxon>Dikarya</taxon>
        <taxon>Basidiomycota</taxon>
        <taxon>Agaricomycotina</taxon>
        <taxon>Agaricomycetes</taxon>
        <taxon>Agaricomycetidae</taxon>
        <taxon>Agaricales</taxon>
        <taxon>Agaricales incertae sedis</taxon>
        <taxon>Dendrothele</taxon>
    </lineage>
</organism>
<proteinExistence type="predicted"/>
<evidence type="ECO:0000313" key="2">
    <source>
        <dbReference type="EMBL" id="THV04804.1"/>
    </source>
</evidence>